<dbReference type="InterPro" id="IPR036249">
    <property type="entry name" value="Thioredoxin-like_sf"/>
</dbReference>
<protein>
    <submittedName>
        <fullName evidence="3">Thioredoxin family protein</fullName>
    </submittedName>
</protein>
<dbReference type="InterPro" id="IPR005243">
    <property type="entry name" value="THIRX-like_proc"/>
</dbReference>
<accession>A0A832YSX8</accession>
<proteinExistence type="inferred from homology"/>
<sequence>MMRKIVVEVVGVEPPCPRCRKALEVVYRAVKELGLEDRVSVVKLNANSQDVVAKYGTLLTPAIIVNGVVRVLGRVPDKDEVIDILKEAIRSEEGVEES</sequence>
<dbReference type="PANTHER" id="PTHR36450">
    <property type="entry name" value="THIOREDOXIN"/>
    <property type="match status" value="1"/>
</dbReference>
<dbReference type="Pfam" id="PF13192">
    <property type="entry name" value="Thioredoxin_3"/>
    <property type="match status" value="1"/>
</dbReference>
<dbReference type="Gene3D" id="3.40.30.10">
    <property type="entry name" value="Glutaredoxin"/>
    <property type="match status" value="1"/>
</dbReference>
<dbReference type="SUPFAM" id="SSF52833">
    <property type="entry name" value="Thioredoxin-like"/>
    <property type="match status" value="1"/>
</dbReference>
<comment type="caution">
    <text evidence="3">The sequence shown here is derived from an EMBL/GenBank/DDBJ whole genome shotgun (WGS) entry which is preliminary data.</text>
</comment>
<evidence type="ECO:0000256" key="1">
    <source>
        <dbReference type="ARBA" id="ARBA00007787"/>
    </source>
</evidence>
<dbReference type="InterPro" id="IPR012336">
    <property type="entry name" value="Thioredoxin-like_fold"/>
</dbReference>
<organism evidence="3 4">
    <name type="scientific">Ignisphaera aggregans</name>
    <dbReference type="NCBI Taxonomy" id="334771"/>
    <lineage>
        <taxon>Archaea</taxon>
        <taxon>Thermoproteota</taxon>
        <taxon>Thermoprotei</taxon>
        <taxon>Desulfurococcales</taxon>
        <taxon>Desulfurococcaceae</taxon>
        <taxon>Ignisphaera</taxon>
    </lineage>
</organism>
<dbReference type="PANTHER" id="PTHR36450:SF1">
    <property type="entry name" value="THIOREDOXIN"/>
    <property type="match status" value="1"/>
</dbReference>
<reference evidence="3" key="1">
    <citation type="journal article" date="2020" name="ISME J.">
        <title>Gammaproteobacteria mediating utilization of methyl-, sulfur- and petroleum organic compounds in deep ocean hydrothermal plumes.</title>
        <authorList>
            <person name="Zhou Z."/>
            <person name="Liu Y."/>
            <person name="Pan J."/>
            <person name="Cron B.R."/>
            <person name="Toner B.M."/>
            <person name="Anantharaman K."/>
            <person name="Breier J.A."/>
            <person name="Dick G.J."/>
            <person name="Li M."/>
        </authorList>
    </citation>
    <scope>NUCLEOTIDE SEQUENCE</scope>
    <source>
        <strain evidence="3">SZUA-1435</strain>
    </source>
</reference>
<comment type="similarity">
    <text evidence="1">Belongs to the glutaredoxin family.</text>
</comment>
<dbReference type="Proteomes" id="UP000605805">
    <property type="component" value="Unassembled WGS sequence"/>
</dbReference>
<dbReference type="EMBL" id="DQTV01000070">
    <property type="protein sequence ID" value="HIP57165.1"/>
    <property type="molecule type" value="Genomic_DNA"/>
</dbReference>
<name>A0A832YSX8_9CREN</name>
<evidence type="ECO:0000313" key="4">
    <source>
        <dbReference type="Proteomes" id="UP000605805"/>
    </source>
</evidence>
<evidence type="ECO:0000259" key="2">
    <source>
        <dbReference type="Pfam" id="PF13192"/>
    </source>
</evidence>
<evidence type="ECO:0000313" key="3">
    <source>
        <dbReference type="EMBL" id="HIP57165.1"/>
    </source>
</evidence>
<gene>
    <name evidence="3" type="ORF">EYH02_03735</name>
</gene>
<feature type="domain" description="Thioredoxin-like fold" evidence="2">
    <location>
        <begin position="8"/>
        <end position="85"/>
    </location>
</feature>
<dbReference type="AlphaFoldDB" id="A0A832YSX8"/>